<evidence type="ECO:0000313" key="2">
    <source>
        <dbReference type="Proteomes" id="UP000005947"/>
    </source>
</evidence>
<gene>
    <name evidence="1" type="ORF">HMPREF0091_10377</name>
</gene>
<comment type="caution">
    <text evidence="1">The sequence shown here is derived from an EMBL/GenBank/DDBJ whole genome shotgun (WGS) entry which is preliminary data.</text>
</comment>
<protein>
    <submittedName>
        <fullName evidence="1">Uncharacterized protein</fullName>
    </submittedName>
</protein>
<evidence type="ECO:0000313" key="1">
    <source>
        <dbReference type="EMBL" id="EGF23430.1"/>
    </source>
</evidence>
<accession>F1T3Y6</accession>
<dbReference type="AlphaFoldDB" id="F1T3Y6"/>
<reference evidence="1 2" key="1">
    <citation type="submission" date="2011-02" db="EMBL/GenBank/DDBJ databases">
        <authorList>
            <person name="Muzny D."/>
            <person name="Qin X."/>
            <person name="Buhay C."/>
            <person name="Dugan-Rocha S."/>
            <person name="Ding Y."/>
            <person name="Chen G."/>
            <person name="Hawes A."/>
            <person name="Holder M."/>
            <person name="Jhangiani S."/>
            <person name="Johnson A."/>
            <person name="Khan Z."/>
            <person name="Li Z."/>
            <person name="Liu W."/>
            <person name="Liu X."/>
            <person name="Perez L."/>
            <person name="Shen H."/>
            <person name="Wang Q."/>
            <person name="Watt J."/>
            <person name="Xi L."/>
            <person name="Xin Y."/>
            <person name="Zhou J."/>
            <person name="Deng J."/>
            <person name="Jiang H."/>
            <person name="Liu Y."/>
            <person name="Qu J."/>
            <person name="Song X.-Z."/>
            <person name="Zhang L."/>
            <person name="Villasana D."/>
            <person name="Johnson A."/>
            <person name="Liu J."/>
            <person name="Liyanage D."/>
            <person name="Lorensuhewa L."/>
            <person name="Robinson T."/>
            <person name="Song A."/>
            <person name="Song B.-B."/>
            <person name="Dinh H."/>
            <person name="Thornton R."/>
            <person name="Coyle M."/>
            <person name="Francisco L."/>
            <person name="Jackson L."/>
            <person name="Javaid M."/>
            <person name="Korchina V."/>
            <person name="Kovar C."/>
            <person name="Mata R."/>
            <person name="Mathew T."/>
            <person name="Ngo R."/>
            <person name="Nguyen L."/>
            <person name="Nguyen N."/>
            <person name="Okwuonu G."/>
            <person name="Ongeri F."/>
            <person name="Pham C."/>
            <person name="Simmons D."/>
            <person name="Wilczek-Boney K."/>
            <person name="Hale W."/>
            <person name="Jakkamsetti A."/>
            <person name="Pham P."/>
            <person name="Ruth R."/>
            <person name="San Lucas F."/>
            <person name="Warren J."/>
            <person name="Zhang J."/>
            <person name="Zhao Z."/>
            <person name="Zhou C."/>
            <person name="Zhu D."/>
            <person name="Lee S."/>
            <person name="Bess C."/>
            <person name="Blankenburg K."/>
            <person name="Forbes L."/>
            <person name="Fu Q."/>
            <person name="Gubbala S."/>
            <person name="Hirani K."/>
            <person name="Jayaseelan J.C."/>
            <person name="Lara F."/>
            <person name="Munidasa M."/>
            <person name="Palculict T."/>
            <person name="Patil S."/>
            <person name="Pu L.-L."/>
            <person name="Saada N."/>
            <person name="Tang L."/>
            <person name="Weissenberger G."/>
            <person name="Zhu Y."/>
            <person name="Hemphill L."/>
            <person name="Shang Y."/>
            <person name="Youmans B."/>
            <person name="Ayvaz T."/>
            <person name="Ross M."/>
            <person name="Santibanez J."/>
            <person name="Aqrawi P."/>
            <person name="Gross S."/>
            <person name="Joshi V."/>
            <person name="Fowler G."/>
            <person name="Nazareth L."/>
            <person name="Reid J."/>
            <person name="Worley K."/>
            <person name="Petrosino J."/>
            <person name="Highlander S."/>
            <person name="Gibbs R."/>
        </authorList>
    </citation>
    <scope>NUCLEOTIDE SEQUENCE [LARGE SCALE GENOMIC DNA]</scope>
    <source>
        <strain evidence="1 2">DSM 15829</strain>
    </source>
</reference>
<proteinExistence type="predicted"/>
<dbReference type="EMBL" id="ACGK02000001">
    <property type="protein sequence ID" value="EGF23430.1"/>
    <property type="molecule type" value="Genomic_DNA"/>
</dbReference>
<organism evidence="1 2">
    <name type="scientific">Fannyhessea vaginae DSM 15829</name>
    <dbReference type="NCBI Taxonomy" id="525256"/>
    <lineage>
        <taxon>Bacteria</taxon>
        <taxon>Bacillati</taxon>
        <taxon>Actinomycetota</taxon>
        <taxon>Coriobacteriia</taxon>
        <taxon>Coriobacteriales</taxon>
        <taxon>Atopobiaceae</taxon>
        <taxon>Fannyhessea</taxon>
    </lineage>
</organism>
<keyword evidence="2" id="KW-1185">Reference proteome</keyword>
<dbReference type="Proteomes" id="UP000005947">
    <property type="component" value="Unassembled WGS sequence"/>
</dbReference>
<sequence>MRRVFLSDICALCSCVMLVRYARTLCSCVMLVRYIRAVSFGVMQGITYMDGYERRTRSI</sequence>
<name>F1T3Y6_9ACTN</name>